<feature type="transmembrane region" description="Helical" evidence="2">
    <location>
        <begin position="213"/>
        <end position="231"/>
    </location>
</feature>
<feature type="region of interest" description="Disordered" evidence="1">
    <location>
        <begin position="340"/>
        <end position="378"/>
    </location>
</feature>
<dbReference type="PANTHER" id="PTHR23150:SF19">
    <property type="entry name" value="FORMYLGLYCINE-GENERATING ENZYME"/>
    <property type="match status" value="1"/>
</dbReference>
<evidence type="ECO:0000313" key="5">
    <source>
        <dbReference type="Proteomes" id="UP000199577"/>
    </source>
</evidence>
<dbReference type="AlphaFoldDB" id="A0A1I1GPM6"/>
<feature type="compositionally biased region" description="Basic and acidic residues" evidence="1">
    <location>
        <begin position="340"/>
        <end position="350"/>
    </location>
</feature>
<organism evidence="4 5">
    <name type="scientific">Parapedobacter composti</name>
    <dbReference type="NCBI Taxonomy" id="623281"/>
    <lineage>
        <taxon>Bacteria</taxon>
        <taxon>Pseudomonadati</taxon>
        <taxon>Bacteroidota</taxon>
        <taxon>Sphingobacteriia</taxon>
        <taxon>Sphingobacteriales</taxon>
        <taxon>Sphingobacteriaceae</taxon>
        <taxon>Parapedobacter</taxon>
    </lineage>
</organism>
<dbReference type="InterPro" id="IPR005532">
    <property type="entry name" value="SUMF_dom"/>
</dbReference>
<dbReference type="InterPro" id="IPR042095">
    <property type="entry name" value="SUMF_sf"/>
</dbReference>
<evidence type="ECO:0000313" key="4">
    <source>
        <dbReference type="EMBL" id="SFC13604.1"/>
    </source>
</evidence>
<name>A0A1I1GPM6_9SPHI</name>
<dbReference type="OrthoDB" id="9773278at2"/>
<evidence type="ECO:0000259" key="3">
    <source>
        <dbReference type="Pfam" id="PF03781"/>
    </source>
</evidence>
<accession>A0A1I1GPM6</accession>
<dbReference type="InterPro" id="IPR016187">
    <property type="entry name" value="CTDL_fold"/>
</dbReference>
<feature type="region of interest" description="Disordered" evidence="1">
    <location>
        <begin position="173"/>
        <end position="204"/>
    </location>
</feature>
<keyword evidence="2" id="KW-0472">Membrane</keyword>
<reference evidence="4 5" key="1">
    <citation type="submission" date="2016-10" db="EMBL/GenBank/DDBJ databases">
        <authorList>
            <person name="de Groot N.N."/>
        </authorList>
    </citation>
    <scope>NUCLEOTIDE SEQUENCE [LARGE SCALE GENOMIC DNA]</scope>
    <source>
        <strain evidence="4 5">DSM 22900</strain>
    </source>
</reference>
<feature type="domain" description="Sulfatase-modifying factor enzyme-like" evidence="3">
    <location>
        <begin position="380"/>
        <end position="602"/>
    </location>
</feature>
<evidence type="ECO:0000256" key="2">
    <source>
        <dbReference type="SAM" id="Phobius"/>
    </source>
</evidence>
<dbReference type="STRING" id="623281.SAMN05421747_10523"/>
<dbReference type="Gene3D" id="3.90.1580.10">
    <property type="entry name" value="paralog of FGE (formylglycine-generating enzyme)"/>
    <property type="match status" value="1"/>
</dbReference>
<protein>
    <submittedName>
        <fullName evidence="4">Formylglycine-generating enzyme, required for sulfatase activity, contains SUMF1/FGE domain</fullName>
    </submittedName>
</protein>
<sequence>MTNKEAYERLELPDGADLQEVRRRFAELYNDYRMRIDNAPTPRMRQTYEQHLEAVKEAYALLNESSGMDDTGDLPRTGQTGTFEETAQEQQRNTHDGKNSEHIDQALAVFGLGKNFPQQQLAAACQQHITDLKTQLAAAALPAIKAAYEKELAKAEHAWETIAGWLVQQTAAANADAKPKGGGAEQPPGPVNAKDPIPEKAHVPIPPQKRRNVLWYVLGIAAILLAGVLVWKFSGDSGTEGLDSPAAGQPWQPTHYISSQLGKGTLVLRKRALTADEQKQVATDAALNGETYAATLRAGDSIAVIAETDGYYAVRPKDGQERLYYLPREARTGDWIIKLGEPETPKDEPKPGPAAPPMTTPKDEPKPKPAPEPAAPAIPIPETVYVAGGTFRMGSDDGESDEQPVHSVTLSSYRVGKHEVTVRQYRAFCNATGRSMPRTPSWGWIDDHPAVNVSWHDAVAYCEWLSGQTGQPYRMPTEAEWEYAARGGNRSNGYTYSGGSSMDGVGWYSGNSGGKTHPVGSKRANELGIYDMSGNVWEWCNDWYGGDYYADSPKENPRGAASGSLRVLRGGSWNFDTPDCRVAYRLGDFPDVRRDHNGFRIVLSQ</sequence>
<dbReference type="Pfam" id="PF03781">
    <property type="entry name" value="FGE-sulfatase"/>
    <property type="match status" value="1"/>
</dbReference>
<keyword evidence="5" id="KW-1185">Reference proteome</keyword>
<keyword evidence="2" id="KW-0812">Transmembrane</keyword>
<dbReference type="EMBL" id="FOLL01000005">
    <property type="protein sequence ID" value="SFC13604.1"/>
    <property type="molecule type" value="Genomic_DNA"/>
</dbReference>
<proteinExistence type="predicted"/>
<dbReference type="PANTHER" id="PTHR23150">
    <property type="entry name" value="SULFATASE MODIFYING FACTOR 1, 2"/>
    <property type="match status" value="1"/>
</dbReference>
<dbReference type="SUPFAM" id="SSF56436">
    <property type="entry name" value="C-type lectin-like"/>
    <property type="match status" value="1"/>
</dbReference>
<dbReference type="RefSeq" id="WP_090972763.1">
    <property type="nucleotide sequence ID" value="NZ_FOLL01000005.1"/>
</dbReference>
<evidence type="ECO:0000256" key="1">
    <source>
        <dbReference type="SAM" id="MobiDB-lite"/>
    </source>
</evidence>
<keyword evidence="2" id="KW-1133">Transmembrane helix</keyword>
<dbReference type="Proteomes" id="UP000199577">
    <property type="component" value="Unassembled WGS sequence"/>
</dbReference>
<dbReference type="GO" id="GO:0120147">
    <property type="term" value="F:formylglycine-generating oxidase activity"/>
    <property type="evidence" value="ECO:0007669"/>
    <property type="project" value="TreeGrafter"/>
</dbReference>
<dbReference type="InterPro" id="IPR051043">
    <property type="entry name" value="Sulfatase_Mod_Factor_Kinase"/>
</dbReference>
<gene>
    <name evidence="4" type="ORF">SAMN05421747_10523</name>
</gene>